<dbReference type="InterPro" id="IPR025269">
    <property type="entry name" value="SAM-like_dom"/>
</dbReference>
<evidence type="ECO:0000259" key="3">
    <source>
        <dbReference type="PROSITE" id="PS51898"/>
    </source>
</evidence>
<feature type="domain" description="Tyr recombinase" evidence="3">
    <location>
        <begin position="222"/>
        <end position="428"/>
    </location>
</feature>
<dbReference type="Pfam" id="PF13102">
    <property type="entry name" value="Phage_int_SAM_5"/>
    <property type="match status" value="1"/>
</dbReference>
<keyword evidence="2" id="KW-0233">DNA recombination</keyword>
<keyword evidence="5" id="KW-1185">Reference proteome</keyword>
<dbReference type="InterPro" id="IPR013762">
    <property type="entry name" value="Integrase-like_cat_sf"/>
</dbReference>
<dbReference type="Gene3D" id="1.10.150.130">
    <property type="match status" value="1"/>
</dbReference>
<evidence type="ECO:0000256" key="1">
    <source>
        <dbReference type="ARBA" id="ARBA00023125"/>
    </source>
</evidence>
<accession>A0A1H5P526</accession>
<evidence type="ECO:0000256" key="2">
    <source>
        <dbReference type="ARBA" id="ARBA00023172"/>
    </source>
</evidence>
<dbReference type="OrthoDB" id="1493636at2"/>
<proteinExistence type="predicted"/>
<dbReference type="InterPro" id="IPR011010">
    <property type="entry name" value="DNA_brk_join_enz"/>
</dbReference>
<keyword evidence="1" id="KW-0238">DNA-binding</keyword>
<dbReference type="STRING" id="390640.SAMN04488034_10925"/>
<reference evidence="4 5" key="1">
    <citation type="submission" date="2016-10" db="EMBL/GenBank/DDBJ databases">
        <authorList>
            <person name="de Groot N.N."/>
        </authorList>
    </citation>
    <scope>NUCLEOTIDE SEQUENCE [LARGE SCALE GENOMIC DNA]</scope>
    <source>
        <strain evidence="4 5">DSM 23553</strain>
    </source>
</reference>
<dbReference type="AlphaFoldDB" id="A0A1H5P526"/>
<dbReference type="InterPro" id="IPR010998">
    <property type="entry name" value="Integrase_recombinase_N"/>
</dbReference>
<dbReference type="GO" id="GO:0003677">
    <property type="term" value="F:DNA binding"/>
    <property type="evidence" value="ECO:0007669"/>
    <property type="project" value="UniProtKB-KW"/>
</dbReference>
<dbReference type="EMBL" id="FNUG01000009">
    <property type="protein sequence ID" value="SEF09043.1"/>
    <property type="molecule type" value="Genomic_DNA"/>
</dbReference>
<dbReference type="InterPro" id="IPR002104">
    <property type="entry name" value="Integrase_catalytic"/>
</dbReference>
<evidence type="ECO:0000313" key="5">
    <source>
        <dbReference type="Proteomes" id="UP000199448"/>
    </source>
</evidence>
<dbReference type="GO" id="GO:0006310">
    <property type="term" value="P:DNA recombination"/>
    <property type="evidence" value="ECO:0007669"/>
    <property type="project" value="UniProtKB-KW"/>
</dbReference>
<protein>
    <recommendedName>
        <fullName evidence="3">Tyr recombinase domain-containing protein</fullName>
    </recommendedName>
</protein>
<dbReference type="Gene3D" id="1.10.443.10">
    <property type="entry name" value="Intergrase catalytic core"/>
    <property type="match status" value="1"/>
</dbReference>
<dbReference type="GO" id="GO:0015074">
    <property type="term" value="P:DNA integration"/>
    <property type="evidence" value="ECO:0007669"/>
    <property type="project" value="InterPro"/>
</dbReference>
<dbReference type="PROSITE" id="PS51898">
    <property type="entry name" value="TYR_RECOMBINASE"/>
    <property type="match status" value="1"/>
</dbReference>
<gene>
    <name evidence="4" type="ORF">SAMN04488034_10925</name>
</gene>
<sequence>MATVNFLVKGKDNPATIHVRFKEGNSTHDITKNTGKVINPKYWSKSKKAPLPKSEHLKNLASDLRKLKEKIIDSFSETPSSSINGAWLQKQIDIHNKVYIAEEREIVSEYLTDAIQHIIDTSHLRENSKGSLGLSKSRRNSYKNLLNIIEAYQGRKKIKVKDVDISFGKRFLDWMLNNRKYSEGYSKKKIDDLKTVCADAAINGLEVNHQLKKVKGGKTKNDHVIYLSPEELNQIKNTSLSKPSLENTRKWLLLGCNLGQRGQDLLNISEENFVTRKGLDLIELTQQKGGKIVTIPVLPATKEILAEGLPDPISLQKFNDQLKVLCEEANLKKPTYGGKVTMVDKEGKEIPKDEDGKYKEKGEKRKIFGTFPKYQLISSHVCRRSFATNHYGILPTPLIMQITAHGTEKMFLQYIGKSSMDYAQQIADFYNNHSNEK</sequence>
<organism evidence="4 5">
    <name type="scientific">Salinimicrobium catena</name>
    <dbReference type="NCBI Taxonomy" id="390640"/>
    <lineage>
        <taxon>Bacteria</taxon>
        <taxon>Pseudomonadati</taxon>
        <taxon>Bacteroidota</taxon>
        <taxon>Flavobacteriia</taxon>
        <taxon>Flavobacteriales</taxon>
        <taxon>Flavobacteriaceae</taxon>
        <taxon>Salinimicrobium</taxon>
    </lineage>
</organism>
<dbReference type="RefSeq" id="WP_093114071.1">
    <property type="nucleotide sequence ID" value="NZ_FNGG01000009.1"/>
</dbReference>
<name>A0A1H5P526_9FLAO</name>
<dbReference type="SUPFAM" id="SSF56349">
    <property type="entry name" value="DNA breaking-rejoining enzymes"/>
    <property type="match status" value="1"/>
</dbReference>
<evidence type="ECO:0000313" key="4">
    <source>
        <dbReference type="EMBL" id="SEF09043.1"/>
    </source>
</evidence>
<dbReference type="Proteomes" id="UP000199448">
    <property type="component" value="Unassembled WGS sequence"/>
</dbReference>